<feature type="transmembrane region" description="Helical" evidence="1">
    <location>
        <begin position="65"/>
        <end position="85"/>
    </location>
</feature>
<comment type="caution">
    <text evidence="2">The sequence shown here is derived from an EMBL/GenBank/DDBJ whole genome shotgun (WGS) entry which is preliminary data.</text>
</comment>
<feature type="transmembrane region" description="Helical" evidence="1">
    <location>
        <begin position="136"/>
        <end position="159"/>
    </location>
</feature>
<protein>
    <submittedName>
        <fullName evidence="2">DUF3307 domain-containing protein</fullName>
    </submittedName>
</protein>
<feature type="transmembrane region" description="Helical" evidence="1">
    <location>
        <begin position="6"/>
        <end position="28"/>
    </location>
</feature>
<accession>A0ABS6MK28</accession>
<dbReference type="InterPro" id="IPR021737">
    <property type="entry name" value="Phage_phiKZ_Orf197"/>
</dbReference>
<organism evidence="2 3">
    <name type="scientific">Arsukibacterium indicum</name>
    <dbReference type="NCBI Taxonomy" id="2848612"/>
    <lineage>
        <taxon>Bacteria</taxon>
        <taxon>Pseudomonadati</taxon>
        <taxon>Pseudomonadota</taxon>
        <taxon>Gammaproteobacteria</taxon>
        <taxon>Chromatiales</taxon>
        <taxon>Chromatiaceae</taxon>
        <taxon>Arsukibacterium</taxon>
    </lineage>
</organism>
<dbReference type="Proteomes" id="UP000704611">
    <property type="component" value="Unassembled WGS sequence"/>
</dbReference>
<evidence type="ECO:0000313" key="2">
    <source>
        <dbReference type="EMBL" id="MBV2128719.1"/>
    </source>
</evidence>
<keyword evidence="3" id="KW-1185">Reference proteome</keyword>
<gene>
    <name evidence="2" type="ORF">KQY15_06380</name>
</gene>
<evidence type="ECO:0000256" key="1">
    <source>
        <dbReference type="SAM" id="Phobius"/>
    </source>
</evidence>
<feature type="transmembrane region" description="Helical" evidence="1">
    <location>
        <begin position="185"/>
        <end position="205"/>
    </location>
</feature>
<keyword evidence="1" id="KW-1133">Transmembrane helix</keyword>
<feature type="transmembrane region" description="Helical" evidence="1">
    <location>
        <begin position="40"/>
        <end position="59"/>
    </location>
</feature>
<reference evidence="2 3" key="1">
    <citation type="submission" date="2021-06" db="EMBL/GenBank/DDBJ databases">
        <title>Rheinheimera indica sp. nov., isolated from deep-sea sediment.</title>
        <authorList>
            <person name="Wang Z."/>
            <person name="Zhang X.-Y."/>
        </authorList>
    </citation>
    <scope>NUCLEOTIDE SEQUENCE [LARGE SCALE GENOMIC DNA]</scope>
    <source>
        <strain evidence="2 3">SM2107</strain>
    </source>
</reference>
<dbReference type="RefSeq" id="WP_217668344.1">
    <property type="nucleotide sequence ID" value="NZ_JAHRID010000002.1"/>
</dbReference>
<feature type="transmembrane region" description="Helical" evidence="1">
    <location>
        <begin position="225"/>
        <end position="253"/>
    </location>
</feature>
<keyword evidence="1" id="KW-0472">Membrane</keyword>
<name>A0ABS6MK28_9GAMM</name>
<dbReference type="EMBL" id="JAHRID010000002">
    <property type="protein sequence ID" value="MBV2128719.1"/>
    <property type="molecule type" value="Genomic_DNA"/>
</dbReference>
<sequence>MTDSSLLLGLVLVHIVADFFLQPTAWVLARAARHWRCAQLYYHTLIHFGLNLLLLVLWYNLSWPAVGFSSTIGVALLIAASHLLIDIGKSYFTGLRYFVLDQLLHLLVILLVWLLLADVGYQALADWGLTLLKTEYLLMLLGYLLLIKPASVLIGMVLTNISAPASSEKQGSPAAGHLIGIAERLVILTLILAGQYSGVGLVVAAKSVLRYNDLRDSHDRALTEYILLGSLLSFGLTLLVAIVLLAILPAGFLPLSGQ</sequence>
<evidence type="ECO:0000313" key="3">
    <source>
        <dbReference type="Proteomes" id="UP000704611"/>
    </source>
</evidence>
<dbReference type="Pfam" id="PF11750">
    <property type="entry name" value="DUF3307"/>
    <property type="match status" value="1"/>
</dbReference>
<proteinExistence type="predicted"/>
<keyword evidence="1" id="KW-0812">Transmembrane</keyword>
<feature type="transmembrane region" description="Helical" evidence="1">
    <location>
        <begin position="97"/>
        <end position="116"/>
    </location>
</feature>